<dbReference type="InterPro" id="IPR033411">
    <property type="entry name" value="Ribonuclease_PIN"/>
</dbReference>
<dbReference type="GO" id="GO:0005737">
    <property type="term" value="C:cytoplasm"/>
    <property type="evidence" value="ECO:0007669"/>
    <property type="project" value="UniProtKB-ARBA"/>
</dbReference>
<dbReference type="PANTHER" id="PTHR12814:SF2">
    <property type="entry name" value="RNA-BINDING PROTEIN NOB1"/>
    <property type="match status" value="1"/>
</dbReference>
<evidence type="ECO:0000256" key="1">
    <source>
        <dbReference type="ARBA" id="ARBA00005858"/>
    </source>
</evidence>
<keyword evidence="3" id="KW-0479">Metal-binding</keyword>
<comment type="similarity">
    <text evidence="1">Belongs to the NOB1 family.</text>
</comment>
<evidence type="ECO:0000256" key="4">
    <source>
        <dbReference type="ARBA" id="ARBA00022801"/>
    </source>
</evidence>
<dbReference type="GO" id="GO:0046872">
    <property type="term" value="F:metal ion binding"/>
    <property type="evidence" value="ECO:0007669"/>
    <property type="project" value="UniProtKB-KW"/>
</dbReference>
<dbReference type="AlphaFoldDB" id="A0A6A4W4T1"/>
<dbReference type="Proteomes" id="UP000440578">
    <property type="component" value="Unassembled WGS sequence"/>
</dbReference>
<comment type="caution">
    <text evidence="7">The sequence shown here is derived from an EMBL/GenBank/DDBJ whole genome shotgun (WGS) entry which is preliminary data.</text>
</comment>
<dbReference type="EMBL" id="VIIS01001527">
    <property type="protein sequence ID" value="KAF0296881.1"/>
    <property type="molecule type" value="Genomic_DNA"/>
</dbReference>
<dbReference type="CDD" id="cd09876">
    <property type="entry name" value="PIN_Nob1-like"/>
    <property type="match status" value="1"/>
</dbReference>
<dbReference type="GO" id="GO:0004521">
    <property type="term" value="F:RNA endonuclease activity"/>
    <property type="evidence" value="ECO:0007669"/>
    <property type="project" value="UniProtKB-ARBA"/>
</dbReference>
<feature type="compositionally biased region" description="Basic and acidic residues" evidence="5">
    <location>
        <begin position="131"/>
        <end position="140"/>
    </location>
</feature>
<evidence type="ECO:0000256" key="5">
    <source>
        <dbReference type="SAM" id="MobiDB-lite"/>
    </source>
</evidence>
<dbReference type="GO" id="GO:0031981">
    <property type="term" value="C:nuclear lumen"/>
    <property type="evidence" value="ECO:0007669"/>
    <property type="project" value="UniProtKB-ARBA"/>
</dbReference>
<dbReference type="InterPro" id="IPR039907">
    <property type="entry name" value="NOB1"/>
</dbReference>
<name>A0A6A4W4T1_AMPAM</name>
<reference evidence="7 8" key="1">
    <citation type="submission" date="2019-07" db="EMBL/GenBank/DDBJ databases">
        <title>Draft genome assembly of a fouling barnacle, Amphibalanus amphitrite (Darwin, 1854): The first reference genome for Thecostraca.</title>
        <authorList>
            <person name="Kim W."/>
        </authorList>
    </citation>
    <scope>NUCLEOTIDE SEQUENCE [LARGE SCALE GENOMIC DNA]</scope>
    <source>
        <strain evidence="7">SNU_AA5</strain>
        <tissue evidence="7">Soma without cirri and trophi</tissue>
    </source>
</reference>
<dbReference type="FunFam" id="3.40.50.1010:FF:000020">
    <property type="entry name" value="20S-pre-rRNA D-site endonuclease NOB1"/>
    <property type="match status" value="1"/>
</dbReference>
<dbReference type="OrthoDB" id="446759at2759"/>
<keyword evidence="2" id="KW-0540">Nuclease</keyword>
<organism evidence="7 8">
    <name type="scientific">Amphibalanus amphitrite</name>
    <name type="common">Striped barnacle</name>
    <name type="synonym">Balanus amphitrite</name>
    <dbReference type="NCBI Taxonomy" id="1232801"/>
    <lineage>
        <taxon>Eukaryota</taxon>
        <taxon>Metazoa</taxon>
        <taxon>Ecdysozoa</taxon>
        <taxon>Arthropoda</taxon>
        <taxon>Crustacea</taxon>
        <taxon>Multicrustacea</taxon>
        <taxon>Cirripedia</taxon>
        <taxon>Thoracica</taxon>
        <taxon>Thoracicalcarea</taxon>
        <taxon>Balanomorpha</taxon>
        <taxon>Balanoidea</taxon>
        <taxon>Balanidae</taxon>
        <taxon>Amphibalaninae</taxon>
        <taxon>Amphibalanus</taxon>
    </lineage>
</organism>
<evidence type="ECO:0000256" key="2">
    <source>
        <dbReference type="ARBA" id="ARBA00022722"/>
    </source>
</evidence>
<dbReference type="GO" id="GO:0030490">
    <property type="term" value="P:maturation of SSU-rRNA"/>
    <property type="evidence" value="ECO:0007669"/>
    <property type="project" value="TreeGrafter"/>
</dbReference>
<evidence type="ECO:0000313" key="8">
    <source>
        <dbReference type="Proteomes" id="UP000440578"/>
    </source>
</evidence>
<evidence type="ECO:0000313" key="7">
    <source>
        <dbReference type="EMBL" id="KAF0296881.1"/>
    </source>
</evidence>
<sequence>MCHSIHMAKNVLTVPEVVSEIRDKATWDRLQVLPYELKLKEPSDECIRQISDFARKTGELRFLSATDVRVLALDTTAASRTDTKLYHPREHKLGQLPVGFVEKVGELSVTEDDEKSRGDGDQVGTGTDAQDGDKVKDGDGKAPAPGGD</sequence>
<dbReference type="Pfam" id="PF17146">
    <property type="entry name" value="PIN_6"/>
    <property type="match status" value="1"/>
</dbReference>
<keyword evidence="8" id="KW-1185">Reference proteome</keyword>
<evidence type="ECO:0000259" key="6">
    <source>
        <dbReference type="Pfam" id="PF17146"/>
    </source>
</evidence>
<dbReference type="GO" id="GO:0030688">
    <property type="term" value="C:preribosome, small subunit precursor"/>
    <property type="evidence" value="ECO:0007669"/>
    <property type="project" value="TreeGrafter"/>
</dbReference>
<dbReference type="GO" id="GO:0016787">
    <property type="term" value="F:hydrolase activity"/>
    <property type="evidence" value="ECO:0007669"/>
    <property type="project" value="UniProtKB-KW"/>
</dbReference>
<keyword evidence="4" id="KW-0378">Hydrolase</keyword>
<dbReference type="PANTHER" id="PTHR12814">
    <property type="entry name" value="RNA-BINDING PROTEIN NOB1"/>
    <property type="match status" value="1"/>
</dbReference>
<proteinExistence type="inferred from homology"/>
<feature type="region of interest" description="Disordered" evidence="5">
    <location>
        <begin position="107"/>
        <end position="148"/>
    </location>
</feature>
<dbReference type="Gene3D" id="3.40.50.1010">
    <property type="entry name" value="5'-nuclease"/>
    <property type="match status" value="1"/>
</dbReference>
<gene>
    <name evidence="7" type="primary">NOB1_1</name>
    <name evidence="7" type="ORF">FJT64_005696</name>
</gene>
<evidence type="ECO:0000256" key="3">
    <source>
        <dbReference type="ARBA" id="ARBA00022723"/>
    </source>
</evidence>
<feature type="domain" description="Ribonuclease PIN" evidence="6">
    <location>
        <begin position="6"/>
        <end position="73"/>
    </location>
</feature>
<protein>
    <submittedName>
        <fullName evidence="7">RNA-binding protein NOB1</fullName>
    </submittedName>
</protein>
<accession>A0A6A4W4T1</accession>